<dbReference type="InterPro" id="IPR036259">
    <property type="entry name" value="MFS_trans_sf"/>
</dbReference>
<feature type="transmembrane region" description="Helical" evidence="1">
    <location>
        <begin position="250"/>
        <end position="276"/>
    </location>
</feature>
<dbReference type="GO" id="GO:0022857">
    <property type="term" value="F:transmembrane transporter activity"/>
    <property type="evidence" value="ECO:0007669"/>
    <property type="project" value="InterPro"/>
</dbReference>
<dbReference type="Gene3D" id="1.20.1250.20">
    <property type="entry name" value="MFS general substrate transporter like domains"/>
    <property type="match status" value="2"/>
</dbReference>
<keyword evidence="1" id="KW-0472">Membrane</keyword>
<feature type="transmembrane region" description="Helical" evidence="1">
    <location>
        <begin position="341"/>
        <end position="364"/>
    </location>
</feature>
<dbReference type="EMBL" id="JAFLEQ010000016">
    <property type="protein sequence ID" value="MBN9644687.1"/>
    <property type="molecule type" value="Genomic_DNA"/>
</dbReference>
<feature type="transmembrane region" description="Helical" evidence="1">
    <location>
        <begin position="309"/>
        <end position="329"/>
    </location>
</feature>
<feature type="transmembrane region" description="Helical" evidence="1">
    <location>
        <begin position="283"/>
        <end position="303"/>
    </location>
</feature>
<dbReference type="InterPro" id="IPR052524">
    <property type="entry name" value="MFS_Cyanate_Porter"/>
</dbReference>
<feature type="transmembrane region" description="Helical" evidence="1">
    <location>
        <begin position="134"/>
        <end position="155"/>
    </location>
</feature>
<feature type="transmembrane region" description="Helical" evidence="1">
    <location>
        <begin position="370"/>
        <end position="392"/>
    </location>
</feature>
<dbReference type="Proteomes" id="UP000664332">
    <property type="component" value="Unassembled WGS sequence"/>
</dbReference>
<dbReference type="PANTHER" id="PTHR23523">
    <property type="match status" value="1"/>
</dbReference>
<feature type="transmembrane region" description="Helical" evidence="1">
    <location>
        <begin position="218"/>
        <end position="244"/>
    </location>
</feature>
<accession>A0A939E3C7</accession>
<dbReference type="PANTHER" id="PTHR23523:SF2">
    <property type="entry name" value="2-NITROIMIDAZOLE TRANSPORTER"/>
    <property type="match status" value="1"/>
</dbReference>
<evidence type="ECO:0000313" key="2">
    <source>
        <dbReference type="EMBL" id="MBN9644687.1"/>
    </source>
</evidence>
<evidence type="ECO:0000256" key="1">
    <source>
        <dbReference type="SAM" id="Phobius"/>
    </source>
</evidence>
<dbReference type="InterPro" id="IPR011701">
    <property type="entry name" value="MFS"/>
</dbReference>
<evidence type="ECO:0000313" key="3">
    <source>
        <dbReference type="Proteomes" id="UP000664332"/>
    </source>
</evidence>
<feature type="transmembrane region" description="Helical" evidence="1">
    <location>
        <begin position="80"/>
        <end position="97"/>
    </location>
</feature>
<feature type="transmembrane region" description="Helical" evidence="1">
    <location>
        <begin position="43"/>
        <end position="68"/>
    </location>
</feature>
<proteinExistence type="predicted"/>
<feature type="transmembrane region" description="Helical" evidence="1">
    <location>
        <begin position="103"/>
        <end position="122"/>
    </location>
</feature>
<keyword evidence="1" id="KW-0812">Transmembrane</keyword>
<dbReference type="Pfam" id="PF07690">
    <property type="entry name" value="MFS_1"/>
    <property type="match status" value="1"/>
</dbReference>
<protein>
    <submittedName>
        <fullName evidence="2">MFS transporter</fullName>
    </submittedName>
</protein>
<gene>
    <name evidence="2" type="ORF">JZY06_08715</name>
</gene>
<sequence>MSEYVNKNNVSLIALIAIALTATNMRAAVTALSPLVPLINNDLHLGGTMVGLLGMIPTAMFALAAFATPTLLQAWSGPRMLMIAMLLTTAGEILRVIGPHTGLLFAGTALALFAVGITNAAVPLAVRQFFPARVPAVSMVYLVAMQAGMLAAPLTVEPVANLFDRNGWQYSLGSWSLLAFLAALAWIPLAAGPAGATTTTAGHPAARQRSLPVWTTPVGLGLAVMFGFTSFASYGMMMFVPAFFTTAGASVGFGALMLSVWSGVGLILAIAAPYAVDRFRDPFWVIVVCAILFFIGNTGMATAPMAAPWVWILFSAAGPLSFPMALTLVNVRARTMEGARSLSSFCQGAGYTMACGGPFFMGFLREVTNGWFWPNVVLTASLIAICIGGFFATRQVFVEDQLLSADTR</sequence>
<dbReference type="AlphaFoldDB" id="A0A939E3C7"/>
<reference evidence="2" key="1">
    <citation type="submission" date="2021-03" db="EMBL/GenBank/DDBJ databases">
        <authorList>
            <person name="Sun Q."/>
        </authorList>
    </citation>
    <scope>NUCLEOTIDE SEQUENCE</scope>
    <source>
        <strain evidence="2">CCM 8862</strain>
    </source>
</reference>
<dbReference type="SUPFAM" id="SSF103473">
    <property type="entry name" value="MFS general substrate transporter"/>
    <property type="match status" value="1"/>
</dbReference>
<feature type="transmembrane region" description="Helical" evidence="1">
    <location>
        <begin position="175"/>
        <end position="197"/>
    </location>
</feature>
<name>A0A939E3C7_9CORY</name>
<keyword evidence="1" id="KW-1133">Transmembrane helix</keyword>
<organism evidence="2 3">
    <name type="scientific">Corynebacterium mendelii</name>
    <dbReference type="NCBI Taxonomy" id="2765362"/>
    <lineage>
        <taxon>Bacteria</taxon>
        <taxon>Bacillati</taxon>
        <taxon>Actinomycetota</taxon>
        <taxon>Actinomycetes</taxon>
        <taxon>Mycobacteriales</taxon>
        <taxon>Corynebacteriaceae</taxon>
        <taxon>Corynebacterium</taxon>
    </lineage>
</organism>
<keyword evidence="3" id="KW-1185">Reference proteome</keyword>
<comment type="caution">
    <text evidence="2">The sequence shown here is derived from an EMBL/GenBank/DDBJ whole genome shotgun (WGS) entry which is preliminary data.</text>
</comment>